<dbReference type="PIRSF" id="PIRSF015736">
    <property type="entry name" value="MI"/>
    <property type="match status" value="1"/>
</dbReference>
<keyword evidence="2" id="KW-1185">Reference proteome</keyword>
<protein>
    <submittedName>
        <fullName evidence="1">Aspartate/glutamate racemase family protein</fullName>
    </submittedName>
</protein>
<dbReference type="Proteomes" id="UP001597119">
    <property type="component" value="Unassembled WGS sequence"/>
</dbReference>
<evidence type="ECO:0000313" key="2">
    <source>
        <dbReference type="Proteomes" id="UP001597119"/>
    </source>
</evidence>
<name>A0ABD6CBD5_9EURY</name>
<dbReference type="PANTHER" id="PTHR40267">
    <property type="entry name" value="BLR3294 PROTEIN"/>
    <property type="match status" value="1"/>
</dbReference>
<gene>
    <name evidence="1" type="ORF">ACFR9U_08985</name>
</gene>
<evidence type="ECO:0000313" key="1">
    <source>
        <dbReference type="EMBL" id="MFD1587118.1"/>
    </source>
</evidence>
<comment type="caution">
    <text evidence="1">The sequence shown here is derived from an EMBL/GenBank/DDBJ whole genome shotgun (WGS) entry which is preliminary data.</text>
</comment>
<dbReference type="InterPro" id="IPR026286">
    <property type="entry name" value="MaiA/AMDase"/>
</dbReference>
<dbReference type="PANTHER" id="PTHR40267:SF1">
    <property type="entry name" value="BLR3294 PROTEIN"/>
    <property type="match status" value="1"/>
</dbReference>
<dbReference type="RefSeq" id="WP_247375047.1">
    <property type="nucleotide sequence ID" value="NZ_JALLGV010000001.1"/>
</dbReference>
<dbReference type="EMBL" id="JBHUDJ010000003">
    <property type="protein sequence ID" value="MFD1587118.1"/>
    <property type="molecule type" value="Genomic_DNA"/>
</dbReference>
<dbReference type="InterPro" id="IPR053714">
    <property type="entry name" value="Iso_Racemase_Enz_sf"/>
</dbReference>
<dbReference type="Gene3D" id="3.40.50.12500">
    <property type="match status" value="1"/>
</dbReference>
<organism evidence="1 2">
    <name type="scientific">Halorientalis brevis</name>
    <dbReference type="NCBI Taxonomy" id="1126241"/>
    <lineage>
        <taxon>Archaea</taxon>
        <taxon>Methanobacteriati</taxon>
        <taxon>Methanobacteriota</taxon>
        <taxon>Stenosarchaea group</taxon>
        <taxon>Halobacteria</taxon>
        <taxon>Halobacteriales</taxon>
        <taxon>Haloarculaceae</taxon>
        <taxon>Halorientalis</taxon>
    </lineage>
</organism>
<reference evidence="1 2" key="1">
    <citation type="journal article" date="2019" name="Int. J. Syst. Evol. Microbiol.">
        <title>The Global Catalogue of Microorganisms (GCM) 10K type strain sequencing project: providing services to taxonomists for standard genome sequencing and annotation.</title>
        <authorList>
            <consortium name="The Broad Institute Genomics Platform"/>
            <consortium name="The Broad Institute Genome Sequencing Center for Infectious Disease"/>
            <person name="Wu L."/>
            <person name="Ma J."/>
        </authorList>
    </citation>
    <scope>NUCLEOTIDE SEQUENCE [LARGE SCALE GENOMIC DNA]</scope>
    <source>
        <strain evidence="1 2">CGMCC 1.12125</strain>
    </source>
</reference>
<dbReference type="Pfam" id="PF17645">
    <property type="entry name" value="Amdase"/>
    <property type="match status" value="1"/>
</dbReference>
<accession>A0ABD6CBD5</accession>
<sequence>MTTRLGVIVPSSNTTAEPEFAAAFPGVATVHTARMPLADVTADALDEMADGAADAAERLADADVDGVAYACTSGSFLHGASFARELESQLATAVDAPAVVTALSVRRALDALDANAVAVVTPYVDDINERERDYLDDAGFAVETLDGRGIVDNTVIGELTPDDAVSQVQAAVDPTTVDAVFVSCTNYNTLPAVERLEADLGVTVVTSNQTTAWDLCRELELPTTAIPGKLGDT</sequence>
<proteinExistence type="predicted"/>
<dbReference type="AlphaFoldDB" id="A0ABD6CBD5"/>